<name>A0ABY9RDC2_9FLAO</name>
<protein>
    <submittedName>
        <fullName evidence="1">DUF1800 family protein</fullName>
    </submittedName>
</protein>
<accession>A0ABY9RDC2</accession>
<dbReference type="InterPro" id="IPR014917">
    <property type="entry name" value="DUF1800"/>
</dbReference>
<reference evidence="1" key="1">
    <citation type="submission" date="2023-09" db="EMBL/GenBank/DDBJ databases">
        <title>Flavobacterium sp. 20NA77.7 isolated from freshwater.</title>
        <authorList>
            <person name="Le V."/>
            <person name="Ko S.-R."/>
            <person name="Ahn C.-Y."/>
            <person name="Oh H.-M."/>
        </authorList>
    </citation>
    <scope>NUCLEOTIDE SEQUENCE</scope>
    <source>
        <strain evidence="1">20NA77.7</strain>
    </source>
</reference>
<dbReference type="RefSeq" id="WP_309532927.1">
    <property type="nucleotide sequence ID" value="NZ_CP133721.1"/>
</dbReference>
<dbReference type="EMBL" id="CP133721">
    <property type="protein sequence ID" value="WMW78630.1"/>
    <property type="molecule type" value="Genomic_DNA"/>
</dbReference>
<dbReference type="Pfam" id="PF08811">
    <property type="entry name" value="DUF1800"/>
    <property type="match status" value="1"/>
</dbReference>
<evidence type="ECO:0000313" key="2">
    <source>
        <dbReference type="Proteomes" id="UP001180481"/>
    </source>
</evidence>
<keyword evidence="2" id="KW-1185">Reference proteome</keyword>
<sequence length="601" mass="67908">MSVNKSRRQLFKNLFLPHSVSEDPLFKKYKRKNYRGRRFQSSTSNEVDRIGAITSGLTPYSGAWNTSNVLHLLRRTQFGITYSDVSGLASLGMQAAVNTLLNIPVSTITPPVNYYQNIFADEGNISYGSDWTQHAFNSNTVGSTTNLYRMNGVSYWNIGLGLNQSLTIREKMTWFWYHLIPVDFGTIRASQNAYCATNSARISYEYLQNFRTNALGNFKTLIRSIATQPAMMYYLNNQANTTTAPDENFAREIMELFTLGKDPLSQFTESDVVAAAKVLTGWRVQNLNTHPTTTSFVSSIHDTSTKTFSSFFNNATITNNGSAELDAFIDLLFSKSQVVSEYICRRLYRYFVYYDIDANIEANVIVPLAQHFVAHNWEIAPVLDKLFKSQHFYDMANYGVCIKSPFDLVLGSLRTFNINCNVANPLNFQAQYYVWASLHSTYLAPMDQTMGAVPNVAGWPAYYQNPNFHEYWINSNTIQKRAAFIDAIFNGYTLTYNGLSTRIEVDVIAWVSQFSPTIVADPDALVNECIAYLLPVDLSASVKSNLKTQNLLSNQTNNSYWTTAWLNYTGNPSNASFTSIVKSRLKSLLVAITQLAEYQLM</sequence>
<organism evidence="1 2">
    <name type="scientific">Flavobacterium nakdongensis</name>
    <dbReference type="NCBI Taxonomy" id="3073563"/>
    <lineage>
        <taxon>Bacteria</taxon>
        <taxon>Pseudomonadati</taxon>
        <taxon>Bacteroidota</taxon>
        <taxon>Flavobacteriia</taxon>
        <taxon>Flavobacteriales</taxon>
        <taxon>Flavobacteriaceae</taxon>
        <taxon>Flavobacterium</taxon>
    </lineage>
</organism>
<dbReference type="Proteomes" id="UP001180481">
    <property type="component" value="Chromosome"/>
</dbReference>
<proteinExistence type="predicted"/>
<gene>
    <name evidence="1" type="ORF">RF683_04085</name>
</gene>
<evidence type="ECO:0000313" key="1">
    <source>
        <dbReference type="EMBL" id="WMW78630.1"/>
    </source>
</evidence>